<comment type="caution">
    <text evidence="1">The sequence shown here is derived from an EMBL/GenBank/DDBJ whole genome shotgun (WGS) entry which is preliminary data.</text>
</comment>
<gene>
    <name evidence="1" type="ORF">FK529_07100</name>
</gene>
<evidence type="ECO:0000313" key="2">
    <source>
        <dbReference type="Proteomes" id="UP000317291"/>
    </source>
</evidence>
<dbReference type="AlphaFoldDB" id="A0A5C5R9X3"/>
<sequence length="166" mass="18272">MVRKFEATVSSPAGVRQVMSAFGSPDYWLARFERFGGGLELTTLETDPRGAVTVETLQDVRREAMHPLVAKLYPRELRAIAREHWVPVDGGADGTIDVRVHGAPGEGTSRATLRPTESGSELRMEGHVRIRVPVLGGPIEGVVAGALRTHIPDLQRFTDEWIRTHV</sequence>
<evidence type="ECO:0000313" key="1">
    <source>
        <dbReference type="EMBL" id="TWS19909.1"/>
    </source>
</evidence>
<accession>A0A5C5R9X3</accession>
<name>A0A5C5R9X3_9ACTN</name>
<dbReference type="Proteomes" id="UP000317291">
    <property type="component" value="Unassembled WGS sequence"/>
</dbReference>
<dbReference type="EMBL" id="VIGW01000003">
    <property type="protein sequence ID" value="TWS19909.1"/>
    <property type="molecule type" value="Genomic_DNA"/>
</dbReference>
<keyword evidence="2" id="KW-1185">Reference proteome</keyword>
<protein>
    <submittedName>
        <fullName evidence="1">DUF2505 domain-containing protein</fullName>
    </submittedName>
</protein>
<organism evidence="1 2">
    <name type="scientific">Tsukamurella asaccharolytica</name>
    <dbReference type="NCBI Taxonomy" id="2592067"/>
    <lineage>
        <taxon>Bacteria</taxon>
        <taxon>Bacillati</taxon>
        <taxon>Actinomycetota</taxon>
        <taxon>Actinomycetes</taxon>
        <taxon>Mycobacteriales</taxon>
        <taxon>Tsukamurellaceae</taxon>
        <taxon>Tsukamurella</taxon>
    </lineage>
</organism>
<dbReference type="Pfam" id="PF10698">
    <property type="entry name" value="DUF2505"/>
    <property type="match status" value="1"/>
</dbReference>
<dbReference type="OrthoDB" id="5178774at2"/>
<dbReference type="RefSeq" id="WP_146560287.1">
    <property type="nucleotide sequence ID" value="NZ_VIGW01000003.1"/>
</dbReference>
<proteinExistence type="predicted"/>
<reference evidence="1 2" key="1">
    <citation type="submission" date="2019-06" db="EMBL/GenBank/DDBJ databases">
        <title>Tsukamurella conjunctivitidis sp. nov., Tsukamurella assacharolytica sp. nov. and Tsukamurella sputae sp. nov. isolated from patients with conjunctivitis, bacteraemia (lymphoma) and respiratory infection (sputum) in Hong Kong.</title>
        <authorList>
            <person name="Teng J.L.L."/>
            <person name="Lee H.H."/>
            <person name="Fong J.Y.H."/>
            <person name="Fok K.M.N."/>
            <person name="Lau S.K.P."/>
            <person name="Woo P.C.Y."/>
        </authorList>
    </citation>
    <scope>NUCLEOTIDE SEQUENCE [LARGE SCALE GENOMIC DNA]</scope>
    <source>
        <strain evidence="1 2">HKU71</strain>
    </source>
</reference>
<dbReference type="InterPro" id="IPR019639">
    <property type="entry name" value="DUF2505"/>
</dbReference>